<dbReference type="Pfam" id="PF01453">
    <property type="entry name" value="B_lectin"/>
    <property type="match status" value="1"/>
</dbReference>
<dbReference type="GO" id="GO:0005886">
    <property type="term" value="C:plasma membrane"/>
    <property type="evidence" value="ECO:0007669"/>
    <property type="project" value="TreeGrafter"/>
</dbReference>
<dbReference type="PANTHER" id="PTHR32382:SF4">
    <property type="entry name" value="FASCICLIN-LIKE ARABINOGALACTAN PROTEIN 1"/>
    <property type="match status" value="1"/>
</dbReference>
<evidence type="ECO:0000256" key="3">
    <source>
        <dbReference type="ARBA" id="ARBA00023180"/>
    </source>
</evidence>
<dbReference type="EMBL" id="PGOL01000269">
    <property type="protein sequence ID" value="PKI73597.1"/>
    <property type="molecule type" value="Genomic_DNA"/>
</dbReference>
<dbReference type="AlphaFoldDB" id="A0A2I0KYP4"/>
<dbReference type="Gene3D" id="2.90.10.10">
    <property type="entry name" value="Bulb-type lectin domain"/>
    <property type="match status" value="1"/>
</dbReference>
<sequence>MQLHRQLAFAAGAIFLLLLFTAPSHGHNISRLLKDHPAFSTFNHYLTQTHLANETITFCAIDNDTISELLASHPSISTIKNVLSLHVLLDYFSSKSFTRSPMAPSLLPPSSRPPGPPWAPPASGIIPSDVVAAPTSGPSEMNITSLISAHGCKVFADTLLANPDAMKTYQDNAEGGLTVFCPLDDPFKVFLPKYKNLTAASKTMFLEFLAVRMYLSMSILKSNDGLMNTLTTDGASNYDFTVQNEGESSVHEYNSFTALSYPGKTIVWCPRGTIPAPLGSKVELTSNKGVRLADPQGNEIYKSESFMGAASYGVMNNTGNLQLFGVDPSSDPVWESFDFPSDTLLPTQALTRGGVLSSLQSETNFSLGRFQLLIQSSGNVHLNTINLPTDHANEPYYSTNTGGGSNS</sequence>
<name>A0A2I0KYP4_PUNGR</name>
<accession>A0A2I0KYP4</accession>
<comment type="caution">
    <text evidence="6">The sequence shown here is derived from an EMBL/GenBank/DDBJ whole genome shotgun (WGS) entry which is preliminary data.</text>
</comment>
<feature type="domain" description="Bulb-type lectin" evidence="5">
    <location>
        <begin position="265"/>
        <end position="351"/>
    </location>
</feature>
<organism evidence="6 7">
    <name type="scientific">Punica granatum</name>
    <name type="common">Pomegranate</name>
    <dbReference type="NCBI Taxonomy" id="22663"/>
    <lineage>
        <taxon>Eukaryota</taxon>
        <taxon>Viridiplantae</taxon>
        <taxon>Streptophyta</taxon>
        <taxon>Embryophyta</taxon>
        <taxon>Tracheophyta</taxon>
        <taxon>Spermatophyta</taxon>
        <taxon>Magnoliopsida</taxon>
        <taxon>eudicotyledons</taxon>
        <taxon>Gunneridae</taxon>
        <taxon>Pentapetalae</taxon>
        <taxon>rosids</taxon>
        <taxon>malvids</taxon>
        <taxon>Myrtales</taxon>
        <taxon>Lythraceae</taxon>
        <taxon>Punica</taxon>
    </lineage>
</organism>
<dbReference type="GO" id="GO:0048364">
    <property type="term" value="P:root development"/>
    <property type="evidence" value="ECO:0007669"/>
    <property type="project" value="TreeGrafter"/>
</dbReference>
<dbReference type="GO" id="GO:0048367">
    <property type="term" value="P:shoot system development"/>
    <property type="evidence" value="ECO:0007669"/>
    <property type="project" value="TreeGrafter"/>
</dbReference>
<evidence type="ECO:0000313" key="7">
    <source>
        <dbReference type="Proteomes" id="UP000233551"/>
    </source>
</evidence>
<dbReference type="PANTHER" id="PTHR32382">
    <property type="entry name" value="FASCICLIN-LIKE ARABINOGALACTAN PROTEIN"/>
    <property type="match status" value="1"/>
</dbReference>
<evidence type="ECO:0000256" key="2">
    <source>
        <dbReference type="ARBA" id="ARBA00023157"/>
    </source>
</evidence>
<evidence type="ECO:0000313" key="6">
    <source>
        <dbReference type="EMBL" id="PKI73597.1"/>
    </source>
</evidence>
<feature type="chain" id="PRO_5014140313" description="Bulb-type lectin domain-containing protein" evidence="4">
    <location>
        <begin position="27"/>
        <end position="407"/>
    </location>
</feature>
<protein>
    <recommendedName>
        <fullName evidence="5">Bulb-type lectin domain-containing protein</fullName>
    </recommendedName>
</protein>
<evidence type="ECO:0000256" key="1">
    <source>
        <dbReference type="ARBA" id="ARBA00022729"/>
    </source>
</evidence>
<reference evidence="6 7" key="1">
    <citation type="submission" date="2017-11" db="EMBL/GenBank/DDBJ databases">
        <title>De-novo sequencing of pomegranate (Punica granatum L.) genome.</title>
        <authorList>
            <person name="Akparov Z."/>
            <person name="Amiraslanov A."/>
            <person name="Hajiyeva S."/>
            <person name="Abbasov M."/>
            <person name="Kaur K."/>
            <person name="Hamwieh A."/>
            <person name="Solovyev V."/>
            <person name="Salamov A."/>
            <person name="Braich B."/>
            <person name="Kosarev P."/>
            <person name="Mahmoud A."/>
            <person name="Hajiyev E."/>
            <person name="Babayeva S."/>
            <person name="Izzatullayeva V."/>
            <person name="Mammadov A."/>
            <person name="Mammadov A."/>
            <person name="Sharifova S."/>
            <person name="Ojaghi J."/>
            <person name="Eynullazada K."/>
            <person name="Bayramov B."/>
            <person name="Abdulazimova A."/>
            <person name="Shahmuradov I."/>
        </authorList>
    </citation>
    <scope>NUCLEOTIDE SEQUENCE [LARGE SCALE GENOMIC DNA]</scope>
    <source>
        <strain evidence="7">cv. AG2017</strain>
        <tissue evidence="6">Leaf</tissue>
    </source>
</reference>
<gene>
    <name evidence="6" type="ORF">CRG98_005971</name>
</gene>
<dbReference type="STRING" id="22663.A0A2I0KYP4"/>
<keyword evidence="1 4" id="KW-0732">Signal</keyword>
<dbReference type="SUPFAM" id="SSF51110">
    <property type="entry name" value="alpha-D-mannose-specific plant lectins"/>
    <property type="match status" value="1"/>
</dbReference>
<dbReference type="InterPro" id="IPR036378">
    <property type="entry name" value="FAS1_dom_sf"/>
</dbReference>
<keyword evidence="2" id="KW-1015">Disulfide bond</keyword>
<dbReference type="InterPro" id="IPR036426">
    <property type="entry name" value="Bulb-type_lectin_dom_sf"/>
</dbReference>
<dbReference type="InterPro" id="IPR033254">
    <property type="entry name" value="Plant_FLA"/>
</dbReference>
<keyword evidence="7" id="KW-1185">Reference proteome</keyword>
<dbReference type="SUPFAM" id="SSF82153">
    <property type="entry name" value="FAS1 domain"/>
    <property type="match status" value="2"/>
</dbReference>
<evidence type="ECO:0000256" key="4">
    <source>
        <dbReference type="SAM" id="SignalP"/>
    </source>
</evidence>
<keyword evidence="3" id="KW-0325">Glycoprotein</keyword>
<dbReference type="Proteomes" id="UP000233551">
    <property type="component" value="Unassembled WGS sequence"/>
</dbReference>
<dbReference type="InterPro" id="IPR001480">
    <property type="entry name" value="Bulb-type_lectin_dom"/>
</dbReference>
<proteinExistence type="predicted"/>
<feature type="signal peptide" evidence="4">
    <location>
        <begin position="1"/>
        <end position="26"/>
    </location>
</feature>
<evidence type="ECO:0000259" key="5">
    <source>
        <dbReference type="Pfam" id="PF01453"/>
    </source>
</evidence>